<dbReference type="Proteomes" id="UP000031202">
    <property type="component" value="Unassembled WGS sequence"/>
</dbReference>
<comment type="caution">
    <text evidence="1">The sequence shown here is derived from an EMBL/GenBank/DDBJ whole genome shotgun (WGS) entry which is preliminary data.</text>
</comment>
<protein>
    <recommendedName>
        <fullName evidence="3">DUF416 family protein</fullName>
    </recommendedName>
</protein>
<name>A0A0B4CE13_9MICO</name>
<evidence type="ECO:0000313" key="1">
    <source>
        <dbReference type="EMBL" id="KIC59484.1"/>
    </source>
</evidence>
<dbReference type="EMBL" id="JWSZ01000003">
    <property type="protein sequence ID" value="KIC59484.1"/>
    <property type="molecule type" value="Genomic_DNA"/>
</dbReference>
<evidence type="ECO:0000313" key="2">
    <source>
        <dbReference type="Proteomes" id="UP000031202"/>
    </source>
</evidence>
<gene>
    <name evidence="1" type="ORF">RM52_03235</name>
</gene>
<evidence type="ECO:0008006" key="3">
    <source>
        <dbReference type="Google" id="ProtNLM"/>
    </source>
</evidence>
<dbReference type="RefSeq" id="WP_039412927.1">
    <property type="nucleotide sequence ID" value="NZ_JWSZ01000003.1"/>
</dbReference>
<sequence>MAVTYASFSRRTRAKLKPLGAADFLFLAAWSATHLDDTYGASLDEIEHGDARRVLRDALDAAWTAVDAGTLRSGTLDAGFRDELSAHLAAVRDIDIDDLDFTRPSDSGVLKLMEATEAAISIAVTPDPDPTDALTALWAPVDVLNTIKHGGALRPETDPLDDAFFAEELAAQAAVIADLQAQARLTGADRRIHRS</sequence>
<reference evidence="1 2" key="1">
    <citation type="submission" date="2014-12" db="EMBL/GenBank/DDBJ databases">
        <title>Genome sequencing of Microbacterium hominis TPW29.</title>
        <authorList>
            <person name="Tan P.W."/>
            <person name="Chan K.-G."/>
        </authorList>
    </citation>
    <scope>NUCLEOTIDE SEQUENCE [LARGE SCALE GENOMIC DNA]</scope>
    <source>
        <strain evidence="1 2">TPW29</strain>
    </source>
</reference>
<accession>A0A0B4CE13</accession>
<dbReference type="AlphaFoldDB" id="A0A0B4CE13"/>
<organism evidence="1 2">
    <name type="scientific">Microbacterium hominis</name>
    <dbReference type="NCBI Taxonomy" id="162426"/>
    <lineage>
        <taxon>Bacteria</taxon>
        <taxon>Bacillati</taxon>
        <taxon>Actinomycetota</taxon>
        <taxon>Actinomycetes</taxon>
        <taxon>Micrococcales</taxon>
        <taxon>Microbacteriaceae</taxon>
        <taxon>Microbacterium</taxon>
    </lineage>
</organism>
<proteinExistence type="predicted"/>